<feature type="transmembrane region" description="Helical" evidence="1">
    <location>
        <begin position="49"/>
        <end position="73"/>
    </location>
</feature>
<protein>
    <recommendedName>
        <fullName evidence="3">O-antigen polymerase</fullName>
    </recommendedName>
</protein>
<reference evidence="2" key="2">
    <citation type="submission" date="2020-02" db="EMBL/GenBank/DDBJ databases">
        <authorList>
            <consortium name="NCBI Pathogen Detection Project"/>
        </authorList>
    </citation>
    <scope>NUCLEOTIDE SEQUENCE</scope>
    <source>
        <strain evidence="2">MA.JE_S09-001881</strain>
    </source>
</reference>
<feature type="transmembrane region" description="Helical" evidence="1">
    <location>
        <begin position="222"/>
        <end position="238"/>
    </location>
</feature>
<dbReference type="EMBL" id="DAAVPB010000010">
    <property type="protein sequence ID" value="HAF6369789.1"/>
    <property type="molecule type" value="Genomic_DNA"/>
</dbReference>
<gene>
    <name evidence="2" type="ORF">G8N11_002686</name>
</gene>
<keyword evidence="1" id="KW-0812">Transmembrane</keyword>
<keyword evidence="1" id="KW-0472">Membrane</keyword>
<feature type="transmembrane region" description="Helical" evidence="1">
    <location>
        <begin position="344"/>
        <end position="362"/>
    </location>
</feature>
<accession>A0A750KIU5</accession>
<feature type="transmembrane region" description="Helical" evidence="1">
    <location>
        <begin position="188"/>
        <end position="215"/>
    </location>
</feature>
<feature type="transmembrane region" description="Helical" evidence="1">
    <location>
        <begin position="85"/>
        <end position="107"/>
    </location>
</feature>
<comment type="caution">
    <text evidence="2">The sequence shown here is derived from an EMBL/GenBank/DDBJ whole genome shotgun (WGS) entry which is preliminary data.</text>
</comment>
<dbReference type="AlphaFoldDB" id="A0A750KIU5"/>
<proteinExistence type="predicted"/>
<name>A0A750KIU5_SALER</name>
<sequence length="367" mass="40686">MNAFLLFIAILSVIIDIASPLSVYGTQLIIFPLVCSLLYINSNAKAGYLSIICVFLIMSLIIISAFIHINISMHTEILIYQSIKVCLWLLSALLLYYASVSIPVFTIEKAVRVAIIVYIACLVFQVALYGLYGTVIDYSIMMGGEPSRNMMSGVGFRPTGLTSEPSVYCGITAWLITLRYAVNKKTDVLFILSCLSMLLTLSFVGVFLCFGILLIGMLRVRMIIPVIGLIFMGYLVLIDRVDERVSLFLSGGDGSNNVKIDTWNNFISNSDIYTYGYGLIGKSLSAPSFYESLYDMTIFGNLFTIFGMHLGVVALLAFIMFVVRINLSKRTKIMLMLSSLKISLPFFAVFYLSISLLCAIADNKTKS</sequence>
<feature type="transmembrane region" description="Helical" evidence="1">
    <location>
        <begin position="298"/>
        <end position="323"/>
    </location>
</feature>
<feature type="transmembrane region" description="Helical" evidence="1">
    <location>
        <begin position="161"/>
        <end position="182"/>
    </location>
</feature>
<reference evidence="2" key="1">
    <citation type="journal article" date="2018" name="Genome Biol.">
        <title>SKESA: strategic k-mer extension for scrupulous assemblies.</title>
        <authorList>
            <person name="Souvorov A."/>
            <person name="Agarwala R."/>
            <person name="Lipman D.J."/>
        </authorList>
    </citation>
    <scope>NUCLEOTIDE SEQUENCE</scope>
    <source>
        <strain evidence="2">MA.JE_S09-001881</strain>
    </source>
</reference>
<organism evidence="2">
    <name type="scientific">Salmonella enterica</name>
    <name type="common">Salmonella choleraesuis</name>
    <dbReference type="NCBI Taxonomy" id="28901"/>
    <lineage>
        <taxon>Bacteria</taxon>
        <taxon>Pseudomonadati</taxon>
        <taxon>Pseudomonadota</taxon>
        <taxon>Gammaproteobacteria</taxon>
        <taxon>Enterobacterales</taxon>
        <taxon>Enterobacteriaceae</taxon>
        <taxon>Salmonella</taxon>
    </lineage>
</organism>
<keyword evidence="1" id="KW-1133">Transmembrane helix</keyword>
<evidence type="ECO:0000313" key="2">
    <source>
        <dbReference type="EMBL" id="HAF6369789.1"/>
    </source>
</evidence>
<evidence type="ECO:0008006" key="3">
    <source>
        <dbReference type="Google" id="ProtNLM"/>
    </source>
</evidence>
<evidence type="ECO:0000256" key="1">
    <source>
        <dbReference type="SAM" id="Phobius"/>
    </source>
</evidence>
<feature type="transmembrane region" description="Helical" evidence="1">
    <location>
        <begin position="113"/>
        <end position="140"/>
    </location>
</feature>